<dbReference type="RefSeq" id="WP_002850367.1">
    <property type="nucleotide sequence ID" value="NZ_ADKM02000090.1"/>
</dbReference>
<organism evidence="1 2">
    <name type="scientific">Ruminococcus albus 8</name>
    <dbReference type="NCBI Taxonomy" id="246199"/>
    <lineage>
        <taxon>Bacteria</taxon>
        <taxon>Bacillati</taxon>
        <taxon>Bacillota</taxon>
        <taxon>Clostridia</taxon>
        <taxon>Eubacteriales</taxon>
        <taxon>Oscillospiraceae</taxon>
        <taxon>Ruminococcus</taxon>
    </lineage>
</organism>
<keyword evidence="2" id="KW-1185">Reference proteome</keyword>
<dbReference type="Proteomes" id="UP000004259">
    <property type="component" value="Unassembled WGS sequence"/>
</dbReference>
<dbReference type="Pfam" id="PF12750">
    <property type="entry name" value="Maff2"/>
    <property type="match status" value="1"/>
</dbReference>
<dbReference type="STRING" id="246199.CUS_4541"/>
<dbReference type="AlphaFoldDB" id="E9SDE0"/>
<protein>
    <recommendedName>
        <fullName evidence="3">Maff2 family protein</fullName>
    </recommendedName>
</protein>
<gene>
    <name evidence="1" type="ORF">CUS_4541</name>
</gene>
<accession>E9SDE0</accession>
<evidence type="ECO:0008006" key="3">
    <source>
        <dbReference type="Google" id="ProtNLM"/>
    </source>
</evidence>
<sequence>MNELNISAVDGAAMETATTTSAPKHKWLSKLTRGAKKTTMFCTVAGIMASTCATQAFAAGTGEVDTSSFITTACTVLKSVICLIGGGVSLWGVVNLLEGYGNDNPGAKPQ</sequence>
<evidence type="ECO:0000313" key="1">
    <source>
        <dbReference type="EMBL" id="EGC02705.1"/>
    </source>
</evidence>
<proteinExistence type="predicted"/>
<evidence type="ECO:0000313" key="2">
    <source>
        <dbReference type="Proteomes" id="UP000004259"/>
    </source>
</evidence>
<dbReference type="OrthoDB" id="9801976at2"/>
<reference evidence="1 2" key="1">
    <citation type="submission" date="2011-02" db="EMBL/GenBank/DDBJ databases">
        <authorList>
            <person name="Nelson K.E."/>
            <person name="Sutton G."/>
            <person name="Torralba M."/>
            <person name="Durkin S."/>
            <person name="Harkins D."/>
            <person name="Montgomery R."/>
            <person name="Ziemer C."/>
            <person name="Klaassens E."/>
            <person name="Ocuiv P."/>
            <person name="Morrison M."/>
        </authorList>
    </citation>
    <scope>NUCLEOTIDE SEQUENCE [LARGE SCALE GENOMIC DNA]</scope>
    <source>
        <strain evidence="1 2">8</strain>
    </source>
</reference>
<dbReference type="EMBL" id="ADKM02000090">
    <property type="protein sequence ID" value="EGC02705.1"/>
    <property type="molecule type" value="Genomic_DNA"/>
</dbReference>
<dbReference type="InterPro" id="IPR024272">
    <property type="entry name" value="MAFF-rel"/>
</dbReference>
<comment type="caution">
    <text evidence="1">The sequence shown here is derived from an EMBL/GenBank/DDBJ whole genome shotgun (WGS) entry which is preliminary data.</text>
</comment>
<dbReference type="eggNOG" id="ENOG5030GH2">
    <property type="taxonomic scope" value="Bacteria"/>
</dbReference>
<name>E9SDE0_RUMAL</name>